<dbReference type="Proteomes" id="UP001046870">
    <property type="component" value="Chromosome 5"/>
</dbReference>
<dbReference type="GO" id="GO:0003836">
    <property type="term" value="F:beta-galactoside (CMP) alpha-2,3-sialyltransferase activity"/>
    <property type="evidence" value="ECO:0007669"/>
    <property type="project" value="UniProtKB-EC"/>
</dbReference>
<dbReference type="EMBL" id="JAFDVH010000005">
    <property type="protein sequence ID" value="KAG7478296.1"/>
    <property type="molecule type" value="Genomic_DNA"/>
</dbReference>
<dbReference type="PIRSF" id="PIRSF005557">
    <property type="entry name" value="Sialyl_trans"/>
    <property type="match status" value="1"/>
</dbReference>
<evidence type="ECO:0000256" key="31">
    <source>
        <dbReference type="ARBA" id="ARBA00081332"/>
    </source>
</evidence>
<evidence type="ECO:0000256" key="8">
    <source>
        <dbReference type="ARBA" id="ARBA00022679"/>
    </source>
</evidence>
<comment type="subunit">
    <text evidence="28">Homodimer; disulfide-linked. Homodimer formation occurs in the endoplasmic reticulum.</text>
</comment>
<organism evidence="37 38">
    <name type="scientific">Megalops atlanticus</name>
    <name type="common">Tarpon</name>
    <name type="synonym">Clupea gigantea</name>
    <dbReference type="NCBI Taxonomy" id="7932"/>
    <lineage>
        <taxon>Eukaryota</taxon>
        <taxon>Metazoa</taxon>
        <taxon>Chordata</taxon>
        <taxon>Craniata</taxon>
        <taxon>Vertebrata</taxon>
        <taxon>Euteleostomi</taxon>
        <taxon>Actinopterygii</taxon>
        <taxon>Neopterygii</taxon>
        <taxon>Teleostei</taxon>
        <taxon>Elopiformes</taxon>
        <taxon>Megalopidae</taxon>
        <taxon>Megalops</taxon>
    </lineage>
</organism>
<evidence type="ECO:0000256" key="16">
    <source>
        <dbReference type="ARBA" id="ARBA00023180"/>
    </source>
</evidence>
<evidence type="ECO:0000256" key="11">
    <source>
        <dbReference type="ARBA" id="ARBA00022989"/>
    </source>
</evidence>
<keyword evidence="14 36" id="KW-0472">Membrane</keyword>
<evidence type="ECO:0000256" key="26">
    <source>
        <dbReference type="ARBA" id="ARBA00047509"/>
    </source>
</evidence>
<evidence type="ECO:0000256" key="21">
    <source>
        <dbReference type="ARBA" id="ARBA00042990"/>
    </source>
</evidence>
<dbReference type="InterPro" id="IPR012163">
    <property type="entry name" value="Sialyl_trans"/>
</dbReference>
<evidence type="ECO:0000256" key="24">
    <source>
        <dbReference type="ARBA" id="ARBA00043773"/>
    </source>
</evidence>
<evidence type="ECO:0000256" key="35">
    <source>
        <dbReference type="SAM" id="MobiDB-lite"/>
    </source>
</evidence>
<evidence type="ECO:0000256" key="28">
    <source>
        <dbReference type="ARBA" id="ARBA00062545"/>
    </source>
</evidence>
<dbReference type="Gene3D" id="3.90.1480.20">
    <property type="entry name" value="Glycosyl transferase family 29"/>
    <property type="match status" value="1"/>
</dbReference>
<evidence type="ECO:0000256" key="14">
    <source>
        <dbReference type="ARBA" id="ARBA00023136"/>
    </source>
</evidence>
<comment type="subcellular location">
    <subcellularLocation>
        <location evidence="1">Golgi apparatus</location>
        <location evidence="1">Golgi stack membrane</location>
        <topology evidence="1">Single-pass type II membrane protein</topology>
    </subcellularLocation>
    <subcellularLocation>
        <location evidence="2">Secreted</location>
    </subcellularLocation>
</comment>
<dbReference type="GO" id="GO:0006629">
    <property type="term" value="P:lipid metabolic process"/>
    <property type="evidence" value="ECO:0007669"/>
    <property type="project" value="UniProtKB-KW"/>
</dbReference>
<dbReference type="GO" id="GO:0032580">
    <property type="term" value="C:Golgi cisterna membrane"/>
    <property type="evidence" value="ECO:0007669"/>
    <property type="project" value="UniProtKB-SubCell"/>
</dbReference>
<comment type="catalytic activity">
    <reaction evidence="27">
        <text>a globoside GalGb4Cer + CMP-N-acetyl-beta-neuraminate = a globoside MSGG + CMP + H(+)</text>
        <dbReference type="Rhea" id="RHEA:65372"/>
        <dbReference type="ChEBI" id="CHEBI:15378"/>
        <dbReference type="ChEBI" id="CHEBI:57812"/>
        <dbReference type="ChEBI" id="CHEBI:60377"/>
        <dbReference type="ChEBI" id="CHEBI:140623"/>
        <dbReference type="ChEBI" id="CHEBI:140691"/>
    </reaction>
    <physiologicalReaction direction="left-to-right" evidence="27">
        <dbReference type="Rhea" id="RHEA:65373"/>
    </physiologicalReaction>
</comment>
<keyword evidence="15" id="KW-1015">Disulfide bond</keyword>
<evidence type="ECO:0000256" key="36">
    <source>
        <dbReference type="SAM" id="Phobius"/>
    </source>
</evidence>
<evidence type="ECO:0000313" key="37">
    <source>
        <dbReference type="EMBL" id="KAG7478296.1"/>
    </source>
</evidence>
<dbReference type="GO" id="GO:0047288">
    <property type="term" value="F:beta-D-galactosyl-(1-&gt;3)-N-acetyl-beta-D-galactosaminide alpha-2,3- sialyltransferase"/>
    <property type="evidence" value="ECO:0007669"/>
    <property type="project" value="UniProtKB-EC"/>
</dbReference>
<keyword evidence="7" id="KW-0328">Glycosyltransferase</keyword>
<evidence type="ECO:0000256" key="32">
    <source>
        <dbReference type="ARBA" id="ARBA00082805"/>
    </source>
</evidence>
<dbReference type="EC" id="2.4.3.2" evidence="18"/>
<comment type="catalytic activity">
    <reaction evidence="26">
        <text>ganglioside GM1 (d18:1(4E)/18:0) + CMP-N-acetyl-beta-neuraminate = ganglioside GD1a (18:1(4E)/18:0) + CMP + H(+)</text>
        <dbReference type="Rhea" id="RHEA:48248"/>
        <dbReference type="ChEBI" id="CHEBI:15378"/>
        <dbReference type="ChEBI" id="CHEBI:57812"/>
        <dbReference type="ChEBI" id="CHEBI:60377"/>
        <dbReference type="ChEBI" id="CHEBI:73110"/>
        <dbReference type="ChEBI" id="CHEBI:90153"/>
    </reaction>
    <physiologicalReaction direction="left-to-right" evidence="26">
        <dbReference type="Rhea" id="RHEA:48249"/>
    </physiologicalReaction>
</comment>
<comment type="catalytic activity">
    <reaction evidence="23">
        <text>a ganglioside GA1 (d18:1(4E)) + CMP-N-acetyl-beta-neuraminate = a ganglioside GM1b (d18:1(4E)) + CMP + H(+)</text>
        <dbReference type="Rhea" id="RHEA:47560"/>
        <dbReference type="ChEBI" id="CHEBI:15378"/>
        <dbReference type="ChEBI" id="CHEBI:27938"/>
        <dbReference type="ChEBI" id="CHEBI:57812"/>
        <dbReference type="ChEBI" id="CHEBI:60377"/>
        <dbReference type="ChEBI" id="CHEBI:78568"/>
    </reaction>
    <physiologicalReaction direction="left-to-right" evidence="23">
        <dbReference type="Rhea" id="RHEA:47561"/>
    </physiologicalReaction>
</comment>
<keyword evidence="6" id="KW-0964">Secreted</keyword>
<evidence type="ECO:0000256" key="18">
    <source>
        <dbReference type="ARBA" id="ARBA00039106"/>
    </source>
</evidence>
<feature type="binding site" evidence="33">
    <location>
        <position position="343"/>
    </location>
    <ligand>
        <name>substrate</name>
    </ligand>
</feature>
<dbReference type="InterPro" id="IPR051757">
    <property type="entry name" value="Beta-gal_alpha2-3_sialyltrans"/>
</dbReference>
<keyword evidence="13" id="KW-0443">Lipid metabolism</keyword>
<evidence type="ECO:0000256" key="3">
    <source>
        <dbReference type="ARBA" id="ARBA00004922"/>
    </source>
</evidence>
<comment type="catalytic activity">
    <reaction evidence="24">
        <text>a ganglioside GM1 (d18:1(4E)) + CMP-N-acetyl-beta-neuraminate = a ganglioside GD1a (d18:1(4E)) + CMP + H(+)</text>
        <dbReference type="Rhea" id="RHEA:18021"/>
        <dbReference type="ChEBI" id="CHEBI:15378"/>
        <dbReference type="ChEBI" id="CHEBI:57812"/>
        <dbReference type="ChEBI" id="CHEBI:60377"/>
        <dbReference type="ChEBI" id="CHEBI:77709"/>
        <dbReference type="ChEBI" id="CHEBI:78445"/>
        <dbReference type="EC" id="2.4.3.2"/>
    </reaction>
    <physiologicalReaction direction="left-to-right" evidence="24">
        <dbReference type="Rhea" id="RHEA:18022"/>
    </physiologicalReaction>
</comment>
<keyword evidence="38" id="KW-1185">Reference proteome</keyword>
<feature type="binding site" evidence="33">
    <location>
        <position position="307"/>
    </location>
    <ligand>
        <name>substrate</name>
    </ligand>
</feature>
<feature type="binding site" evidence="33">
    <location>
        <position position="367"/>
    </location>
    <ligand>
        <name>substrate</name>
    </ligand>
</feature>
<evidence type="ECO:0000256" key="34">
    <source>
        <dbReference type="PIRSR" id="PIRSR005557-2"/>
    </source>
</evidence>
<evidence type="ECO:0000256" key="6">
    <source>
        <dbReference type="ARBA" id="ARBA00022525"/>
    </source>
</evidence>
<proteinExistence type="inferred from homology"/>
<evidence type="ECO:0000256" key="19">
    <source>
        <dbReference type="ARBA" id="ARBA00039107"/>
    </source>
</evidence>
<comment type="catalytic activity">
    <reaction evidence="17">
        <text>a beta-D-galactosyl-(1-&gt;3)-N-acetyl-alpha-D-galactosaminyl derivative + CMP-N-acetyl-beta-neuraminate = an N-acetyl-alpha-neuraminyl-(2-&gt;3)-beta-D-galactosyl-(1-&gt;3)-N-acetyl-alpha-D-galactosaminyl derivative + CMP + H(+)</text>
        <dbReference type="Rhea" id="RHEA:21616"/>
        <dbReference type="ChEBI" id="CHEBI:15378"/>
        <dbReference type="ChEBI" id="CHEBI:57812"/>
        <dbReference type="ChEBI" id="CHEBI:60377"/>
        <dbReference type="ChEBI" id="CHEBI:133470"/>
        <dbReference type="ChEBI" id="CHEBI:139596"/>
        <dbReference type="EC" id="2.4.3.4"/>
    </reaction>
    <physiologicalReaction direction="left-to-right" evidence="17">
        <dbReference type="Rhea" id="RHEA:21617"/>
    </physiologicalReaction>
</comment>
<evidence type="ECO:0000256" key="12">
    <source>
        <dbReference type="ARBA" id="ARBA00023034"/>
    </source>
</evidence>
<evidence type="ECO:0000256" key="23">
    <source>
        <dbReference type="ARBA" id="ARBA00043673"/>
    </source>
</evidence>
<dbReference type="EC" id="2.4.3.4" evidence="19"/>
<keyword evidence="9 36" id="KW-0812">Transmembrane</keyword>
<evidence type="ECO:0000256" key="30">
    <source>
        <dbReference type="ARBA" id="ARBA00081228"/>
    </source>
</evidence>
<comment type="caution">
    <text evidence="37">The sequence shown here is derived from an EMBL/GenBank/DDBJ whole genome shotgun (WGS) entry which is preliminary data.</text>
</comment>
<reference evidence="37" key="1">
    <citation type="submission" date="2021-01" db="EMBL/GenBank/DDBJ databases">
        <authorList>
            <person name="Zahm M."/>
            <person name="Roques C."/>
            <person name="Cabau C."/>
            <person name="Klopp C."/>
            <person name="Donnadieu C."/>
            <person name="Jouanno E."/>
            <person name="Lampietro C."/>
            <person name="Louis A."/>
            <person name="Herpin A."/>
            <person name="Echchiki A."/>
            <person name="Berthelot C."/>
            <person name="Parey E."/>
            <person name="Roest-Crollius H."/>
            <person name="Braasch I."/>
            <person name="Postlethwait J."/>
            <person name="Bobe J."/>
            <person name="Montfort J."/>
            <person name="Bouchez O."/>
            <person name="Begum T."/>
            <person name="Mejri S."/>
            <person name="Adams A."/>
            <person name="Chen W.-J."/>
            <person name="Guiguen Y."/>
        </authorList>
    </citation>
    <scope>NUCLEOTIDE SEQUENCE</scope>
    <source>
        <strain evidence="37">YG-15Mar2019-1</strain>
        <tissue evidence="37">Brain</tissue>
    </source>
</reference>
<dbReference type="GO" id="GO:0097503">
    <property type="term" value="P:sialylation"/>
    <property type="evidence" value="ECO:0007669"/>
    <property type="project" value="TreeGrafter"/>
</dbReference>
<evidence type="ECO:0000256" key="17">
    <source>
        <dbReference type="ARBA" id="ARBA00036292"/>
    </source>
</evidence>
<feature type="binding site" evidence="33">
    <location>
        <position position="224"/>
    </location>
    <ligand>
        <name>substrate</name>
    </ligand>
</feature>
<sequence length="416" mass="47194">MKDPQTHTHTGDRIRRPDIISLLGMHYQELVAYSWSRHGVVSWLMDKEAMQSGHMNAVVRSTNRSMLFRRKLCVGALLCGILFFMIATHTIQKSPLPLAMAETRHVTARTPVRTPARTPTRPPPTTTAPAPRRGGACACPSCVSDRGRSEWFDQRFDPQQQPFLLVGNNSIAPLTLRWWLALQRSAELLKIEEVIQRMFQVIASPAQAWQPQEARCRTCAVVGNSGNLLGSRYGPLIDSHSSVIRMNKATTAGFEEDVGNRTTHHFMYPESAVDLPHGVHLVLLPFKLRDLQWVASALSTGEIKTTYMRVKERVQADRDKVIVVNPAFFKYTHDKWTERHGRYPSTGMLAIIFALHICDEVSVFGYGADHQGNWHHYWEDNKFAGAFRRTGVHNADFETQIILKLDAEGKIKLHRR</sequence>
<feature type="region of interest" description="Disordered" evidence="35">
    <location>
        <begin position="110"/>
        <end position="135"/>
    </location>
</feature>
<protein>
    <recommendedName>
        <fullName evidence="29">CMP-N-acetylneuraminate-beta-galactosamide-alpha-2,3-sialyltransferase 2</fullName>
        <ecNumber evidence="18">2.4.3.2</ecNumber>
        <ecNumber evidence="19">2.4.3.4</ecNumber>
    </recommendedName>
    <alternativeName>
        <fullName evidence="22">Gal-NAc6S</fullName>
    </alternativeName>
    <alternativeName>
        <fullName evidence="20">Gal-beta-1,3-GalNAc-alpha-2,3-sialyltransferase</fullName>
    </alternativeName>
    <alternativeName>
        <fullName evidence="21">Monosialoganglioside sialyltransferase</fullName>
    </alternativeName>
    <alternativeName>
        <fullName evidence="30">ST3Gal II</fullName>
    </alternativeName>
    <alternativeName>
        <fullName evidence="31">ST3GalA.2</fullName>
    </alternativeName>
    <alternativeName>
        <fullName evidence="32">Sialyltransferase 4B</fullName>
    </alternativeName>
</protein>
<comment type="catalytic activity">
    <reaction evidence="25">
        <text>a ganglioside GA1 + CMP-N-acetyl-beta-neuraminate = a ganglioside GM1b + CMP + H(+)</text>
        <dbReference type="Rhea" id="RHEA:48244"/>
        <dbReference type="ChEBI" id="CHEBI:15378"/>
        <dbReference type="ChEBI" id="CHEBI:57812"/>
        <dbReference type="ChEBI" id="CHEBI:60377"/>
        <dbReference type="ChEBI" id="CHEBI:88069"/>
        <dbReference type="ChEBI" id="CHEBI:90151"/>
    </reaction>
    <physiologicalReaction direction="left-to-right" evidence="25">
        <dbReference type="Rhea" id="RHEA:48245"/>
    </physiologicalReaction>
</comment>
<evidence type="ECO:0000256" key="13">
    <source>
        <dbReference type="ARBA" id="ARBA00023098"/>
    </source>
</evidence>
<comment type="pathway">
    <text evidence="3">Protein modification; protein glycosylation.</text>
</comment>
<feature type="compositionally biased region" description="Low complexity" evidence="35">
    <location>
        <begin position="110"/>
        <end position="119"/>
    </location>
</feature>
<feature type="transmembrane region" description="Helical" evidence="36">
    <location>
        <begin position="72"/>
        <end position="91"/>
    </location>
</feature>
<dbReference type="InterPro" id="IPR001675">
    <property type="entry name" value="Glyco_trans_29"/>
</dbReference>
<dbReference type="CDD" id="cd23966">
    <property type="entry name" value="GT29_ST3GAL1_2"/>
    <property type="match status" value="1"/>
</dbReference>
<comment type="pathway">
    <text evidence="4">Glycolipid biosynthesis.</text>
</comment>
<feature type="binding site" evidence="33">
    <location>
        <position position="247"/>
    </location>
    <ligand>
        <name>substrate</name>
    </ligand>
</feature>
<keyword evidence="10" id="KW-0735">Signal-anchor</keyword>
<evidence type="ECO:0000256" key="9">
    <source>
        <dbReference type="ARBA" id="ARBA00022692"/>
    </source>
</evidence>
<dbReference type="GO" id="GO:0005576">
    <property type="term" value="C:extracellular region"/>
    <property type="evidence" value="ECO:0007669"/>
    <property type="project" value="UniProtKB-SubCell"/>
</dbReference>
<evidence type="ECO:0000256" key="15">
    <source>
        <dbReference type="ARBA" id="ARBA00023157"/>
    </source>
</evidence>
<evidence type="ECO:0000256" key="1">
    <source>
        <dbReference type="ARBA" id="ARBA00004447"/>
    </source>
</evidence>
<dbReference type="OrthoDB" id="10264956at2759"/>
<evidence type="ECO:0000256" key="27">
    <source>
        <dbReference type="ARBA" id="ARBA00052027"/>
    </source>
</evidence>
<evidence type="ECO:0000256" key="5">
    <source>
        <dbReference type="ARBA" id="ARBA00006003"/>
    </source>
</evidence>
<keyword evidence="12" id="KW-0333">Golgi apparatus</keyword>
<dbReference type="FunFam" id="3.90.1480.20:FF:000002">
    <property type="entry name" value="CMP-N-acetylneuraminate-beta-galactosamide- alpha-2,3-sialyltransferase 2"/>
    <property type="match status" value="1"/>
</dbReference>
<feature type="binding site" evidence="33">
    <location>
        <position position="183"/>
    </location>
    <ligand>
        <name>substrate</name>
    </ligand>
</feature>
<dbReference type="AlphaFoldDB" id="A0A9D3TFC3"/>
<evidence type="ECO:0000313" key="38">
    <source>
        <dbReference type="Proteomes" id="UP001046870"/>
    </source>
</evidence>
<feature type="binding site" evidence="33">
    <location>
        <position position="347"/>
    </location>
    <ligand>
        <name>substrate</name>
    </ligand>
</feature>
<keyword evidence="16" id="KW-0325">Glycoprotein</keyword>
<feature type="disulfide bond" evidence="34">
    <location>
        <begin position="219"/>
        <end position="358"/>
    </location>
</feature>
<dbReference type="Pfam" id="PF00777">
    <property type="entry name" value="Glyco_transf_29"/>
    <property type="match status" value="1"/>
</dbReference>
<name>A0A9D3TFC3_MEGAT</name>
<evidence type="ECO:0000256" key="2">
    <source>
        <dbReference type="ARBA" id="ARBA00004613"/>
    </source>
</evidence>
<feature type="binding site" evidence="33">
    <location>
        <position position="376"/>
    </location>
    <ligand>
        <name>substrate</name>
    </ligand>
</feature>
<evidence type="ECO:0000256" key="10">
    <source>
        <dbReference type="ARBA" id="ARBA00022968"/>
    </source>
</evidence>
<evidence type="ECO:0000256" key="22">
    <source>
        <dbReference type="ARBA" id="ARBA00042991"/>
    </source>
</evidence>
<dbReference type="PANTHER" id="PTHR46032">
    <property type="entry name" value="ALPHA-2,3-SIALYLTRANSFERASE ST3GAL I ISOFORM X1"/>
    <property type="match status" value="1"/>
</dbReference>
<evidence type="ECO:0000256" key="29">
    <source>
        <dbReference type="ARBA" id="ARBA00072809"/>
    </source>
</evidence>
<dbReference type="InterPro" id="IPR038578">
    <property type="entry name" value="GT29-like_sf"/>
</dbReference>
<evidence type="ECO:0000256" key="25">
    <source>
        <dbReference type="ARBA" id="ARBA00043816"/>
    </source>
</evidence>
<evidence type="ECO:0000256" key="20">
    <source>
        <dbReference type="ARBA" id="ARBA00042448"/>
    </source>
</evidence>
<keyword evidence="11 36" id="KW-1133">Transmembrane helix</keyword>
<evidence type="ECO:0000256" key="33">
    <source>
        <dbReference type="PIRSR" id="PIRSR005557-1"/>
    </source>
</evidence>
<dbReference type="PANTHER" id="PTHR46032:SF5">
    <property type="entry name" value="ST3 BETA-GALACTOSIDE ALPHA-2,3-SIALYLTRANSFERASE 8"/>
    <property type="match status" value="1"/>
</dbReference>
<gene>
    <name evidence="37" type="ORF">MATL_G00078830</name>
</gene>
<feature type="binding site" evidence="33">
    <location>
        <position position="393"/>
    </location>
    <ligand>
        <name>substrate</name>
    </ligand>
</feature>
<evidence type="ECO:0000256" key="7">
    <source>
        <dbReference type="ARBA" id="ARBA00022676"/>
    </source>
</evidence>
<keyword evidence="8" id="KW-0808">Transferase</keyword>
<evidence type="ECO:0000256" key="4">
    <source>
        <dbReference type="ARBA" id="ARBA00004934"/>
    </source>
</evidence>
<comment type="similarity">
    <text evidence="5">Belongs to the glycosyltransferase 29 family.</text>
</comment>
<accession>A0A9D3TFC3</accession>